<dbReference type="EC" id="5.2.1.8" evidence="3 6"/>
<dbReference type="PROSITE" id="PS50059">
    <property type="entry name" value="FKBP_PPIASE"/>
    <property type="match status" value="1"/>
</dbReference>
<dbReference type="InterPro" id="IPR046357">
    <property type="entry name" value="PPIase_dom_sf"/>
</dbReference>
<proteinExistence type="inferred from homology"/>
<keyword evidence="5 6" id="KW-0413">Isomerase</keyword>
<feature type="domain" description="PPIase FKBP-type" evidence="8">
    <location>
        <begin position="212"/>
        <end position="350"/>
    </location>
</feature>
<dbReference type="Pfam" id="PF00254">
    <property type="entry name" value="FKBP_C"/>
    <property type="match status" value="1"/>
</dbReference>
<comment type="caution">
    <text evidence="9">The sequence shown here is derived from an EMBL/GenBank/DDBJ whole genome shotgun (WGS) entry which is preliminary data.</text>
</comment>
<feature type="compositionally biased region" description="Acidic residues" evidence="7">
    <location>
        <begin position="247"/>
        <end position="283"/>
    </location>
</feature>
<keyword evidence="10" id="KW-1185">Reference proteome</keyword>
<evidence type="ECO:0000256" key="1">
    <source>
        <dbReference type="ARBA" id="ARBA00000971"/>
    </source>
</evidence>
<dbReference type="PANTHER" id="PTHR43811">
    <property type="entry name" value="FKBP-TYPE PEPTIDYL-PROLYL CIS-TRANS ISOMERASE FKPA"/>
    <property type="match status" value="1"/>
</dbReference>
<feature type="compositionally biased region" description="Low complexity" evidence="7">
    <location>
        <begin position="352"/>
        <end position="364"/>
    </location>
</feature>
<evidence type="ECO:0000256" key="3">
    <source>
        <dbReference type="ARBA" id="ARBA00013194"/>
    </source>
</evidence>
<evidence type="ECO:0000256" key="4">
    <source>
        <dbReference type="ARBA" id="ARBA00023110"/>
    </source>
</evidence>
<evidence type="ECO:0000256" key="6">
    <source>
        <dbReference type="PROSITE-ProRule" id="PRU00277"/>
    </source>
</evidence>
<evidence type="ECO:0000256" key="7">
    <source>
        <dbReference type="SAM" id="MobiDB-lite"/>
    </source>
</evidence>
<evidence type="ECO:0000313" key="10">
    <source>
        <dbReference type="Proteomes" id="UP001251870"/>
    </source>
</evidence>
<dbReference type="SUPFAM" id="SSF54534">
    <property type="entry name" value="FKBP-like"/>
    <property type="match status" value="2"/>
</dbReference>
<reference evidence="9 10" key="1">
    <citation type="submission" date="2023-09" db="EMBL/GenBank/DDBJ databases">
        <title>Description of three actinobacteria isolated from air of manufacturing shop in a pharmaceutical factory.</title>
        <authorList>
            <person name="Zhang D.-F."/>
        </authorList>
    </citation>
    <scope>NUCLEOTIDE SEQUENCE [LARGE SCALE GENOMIC DNA]</scope>
    <source>
        <strain evidence="9 10">LY-0111</strain>
    </source>
</reference>
<evidence type="ECO:0000256" key="2">
    <source>
        <dbReference type="ARBA" id="ARBA00006577"/>
    </source>
</evidence>
<feature type="region of interest" description="Disordered" evidence="7">
    <location>
        <begin position="237"/>
        <end position="298"/>
    </location>
</feature>
<accession>A0ABU2DQ39</accession>
<evidence type="ECO:0000256" key="5">
    <source>
        <dbReference type="ARBA" id="ARBA00023235"/>
    </source>
</evidence>
<gene>
    <name evidence="9" type="ORF">RIL96_03500</name>
</gene>
<name>A0ABU2DQ39_9MICC</name>
<protein>
    <recommendedName>
        <fullName evidence="3 6">peptidylprolyl isomerase</fullName>
        <ecNumber evidence="3 6">5.2.1.8</ecNumber>
    </recommendedName>
</protein>
<dbReference type="GO" id="GO:0003755">
    <property type="term" value="F:peptidyl-prolyl cis-trans isomerase activity"/>
    <property type="evidence" value="ECO:0007669"/>
    <property type="project" value="UniProtKB-EC"/>
</dbReference>
<sequence>MRTKHLALSLPAVLVLAGCGAEGIGDVDALDGMDVHYTDEGAPEVMLNNPVEADEESARIISAGDGEEIDPEQILEVSSAMVDPQTGEVQNETFTAGQESLLHLPSIREQNEFIFEALTEPDLNVGGEVVLYEPGDEEAMAADSLIVLRVEGQMPAYAHGEELEQSGDLPEIDSVEGEAPELVEAPGEDEDPPEETVTEVIIEGEGDEVEAEDQLAVQYTGWTWSEGTVFDSSWPLGQEQAQQAQGSEEDSEEDPEEDSEEDAGESSEDEDAESTEDAEEEDQSERSDVGQPMPFMLDQVIEGWTTGLEGKHVGDRVVLVIPPSEAYGESDGSDLQEETLIFVVDIVAAVEAPEQPEQQAPEQPELSEEELEQLQEQLEQQEGGEAEEDTDEQ</sequence>
<evidence type="ECO:0000313" key="9">
    <source>
        <dbReference type="EMBL" id="MDR8018628.1"/>
    </source>
</evidence>
<dbReference type="Proteomes" id="UP001251870">
    <property type="component" value="Unassembled WGS sequence"/>
</dbReference>
<organism evidence="9 10">
    <name type="scientific">Nesterenkonia aerolata</name>
    <dbReference type="NCBI Taxonomy" id="3074079"/>
    <lineage>
        <taxon>Bacteria</taxon>
        <taxon>Bacillati</taxon>
        <taxon>Actinomycetota</taxon>
        <taxon>Actinomycetes</taxon>
        <taxon>Micrococcales</taxon>
        <taxon>Micrococcaceae</taxon>
        <taxon>Nesterenkonia</taxon>
    </lineage>
</organism>
<dbReference type="Gene3D" id="3.10.50.40">
    <property type="match status" value="2"/>
</dbReference>
<dbReference type="RefSeq" id="WP_310547612.1">
    <property type="nucleotide sequence ID" value="NZ_JAVKGR010000002.1"/>
</dbReference>
<feature type="compositionally biased region" description="Low complexity" evidence="7">
    <location>
        <begin position="237"/>
        <end position="246"/>
    </location>
</feature>
<feature type="region of interest" description="Disordered" evidence="7">
    <location>
        <begin position="352"/>
        <end position="393"/>
    </location>
</feature>
<keyword evidence="4 6" id="KW-0697">Rotamase</keyword>
<evidence type="ECO:0000259" key="8">
    <source>
        <dbReference type="PROSITE" id="PS50059"/>
    </source>
</evidence>
<comment type="catalytic activity">
    <reaction evidence="1 6">
        <text>[protein]-peptidylproline (omega=180) = [protein]-peptidylproline (omega=0)</text>
        <dbReference type="Rhea" id="RHEA:16237"/>
        <dbReference type="Rhea" id="RHEA-COMP:10747"/>
        <dbReference type="Rhea" id="RHEA-COMP:10748"/>
        <dbReference type="ChEBI" id="CHEBI:83833"/>
        <dbReference type="ChEBI" id="CHEBI:83834"/>
        <dbReference type="EC" id="5.2.1.8"/>
    </reaction>
</comment>
<dbReference type="EMBL" id="JAVKGR010000002">
    <property type="protein sequence ID" value="MDR8018628.1"/>
    <property type="molecule type" value="Genomic_DNA"/>
</dbReference>
<dbReference type="PANTHER" id="PTHR43811:SF19">
    <property type="entry name" value="39 KDA FK506-BINDING NUCLEAR PROTEIN"/>
    <property type="match status" value="1"/>
</dbReference>
<dbReference type="PROSITE" id="PS51257">
    <property type="entry name" value="PROKAR_LIPOPROTEIN"/>
    <property type="match status" value="1"/>
</dbReference>
<dbReference type="InterPro" id="IPR001179">
    <property type="entry name" value="PPIase_FKBP_dom"/>
</dbReference>
<feature type="compositionally biased region" description="Acidic residues" evidence="7">
    <location>
        <begin position="382"/>
        <end position="393"/>
    </location>
</feature>
<comment type="similarity">
    <text evidence="2">Belongs to the FKBP-type PPIase family.</text>
</comment>